<dbReference type="RefSeq" id="WP_130255141.1">
    <property type="nucleotide sequence ID" value="NZ_PPSX01000024.1"/>
</dbReference>
<accession>A0A4Q7IP38</accession>
<evidence type="ECO:0000313" key="2">
    <source>
        <dbReference type="EMBL" id="RZQ53495.1"/>
    </source>
</evidence>
<gene>
    <name evidence="2" type="ORF">C1E23_08415</name>
</gene>
<evidence type="ECO:0000256" key="1">
    <source>
        <dbReference type="SAM" id="Phobius"/>
    </source>
</evidence>
<keyword evidence="1" id="KW-1133">Transmembrane helix</keyword>
<evidence type="ECO:0008006" key="4">
    <source>
        <dbReference type="Google" id="ProtNLM"/>
    </source>
</evidence>
<comment type="caution">
    <text evidence="2">The sequence shown here is derived from an EMBL/GenBank/DDBJ whole genome shotgun (WGS) entry which is preliminary data.</text>
</comment>
<dbReference type="EMBL" id="PPSX01000024">
    <property type="protein sequence ID" value="RZQ53495.1"/>
    <property type="molecule type" value="Genomic_DNA"/>
</dbReference>
<feature type="transmembrane region" description="Helical" evidence="1">
    <location>
        <begin position="86"/>
        <end position="108"/>
    </location>
</feature>
<organism evidence="2 3">
    <name type="scientific">Pseudoalteromonas phenolica</name>
    <dbReference type="NCBI Taxonomy" id="161398"/>
    <lineage>
        <taxon>Bacteria</taxon>
        <taxon>Pseudomonadati</taxon>
        <taxon>Pseudomonadota</taxon>
        <taxon>Gammaproteobacteria</taxon>
        <taxon>Alteromonadales</taxon>
        <taxon>Pseudoalteromonadaceae</taxon>
        <taxon>Pseudoalteromonas</taxon>
    </lineage>
</organism>
<feature type="transmembrane region" description="Helical" evidence="1">
    <location>
        <begin position="60"/>
        <end position="80"/>
    </location>
</feature>
<protein>
    <recommendedName>
        <fullName evidence="4">YcxB-like protein domain-containing protein</fullName>
    </recommendedName>
</protein>
<reference evidence="2 3" key="1">
    <citation type="submission" date="2018-01" db="EMBL/GenBank/DDBJ databases">
        <title>Co-occurrence of chitin degradation, pigmentation and bioactivity in marine Pseudoalteromonas.</title>
        <authorList>
            <person name="Paulsen S."/>
            <person name="Gram L."/>
            <person name="Machado H."/>
        </authorList>
    </citation>
    <scope>NUCLEOTIDE SEQUENCE [LARGE SCALE GENOMIC DNA]</scope>
    <source>
        <strain evidence="2 3">S3898</strain>
    </source>
</reference>
<keyword evidence="1" id="KW-0472">Membrane</keyword>
<sequence>MKEKSLETSNSTGSLSLQGKARVSIELTIKYSDAEYKSALREQLTVMPNKHLHTYLPTGILIFVGIAFFYFNVLFSWWGISLITLLSIYAIPCLFADFLMPSIALAFAKKEKLQDTYHFTINKEKIERNSGQGKLNTKWEDLTSVDFFPQNIFFNLEKGVISIPKSRLTDAEIEKLRIYAKRT</sequence>
<dbReference type="Proteomes" id="UP000291338">
    <property type="component" value="Unassembled WGS sequence"/>
</dbReference>
<dbReference type="AlphaFoldDB" id="A0A4Q7IP38"/>
<keyword evidence="1" id="KW-0812">Transmembrane</keyword>
<evidence type="ECO:0000313" key="3">
    <source>
        <dbReference type="Proteomes" id="UP000291338"/>
    </source>
</evidence>
<proteinExistence type="predicted"/>
<name>A0A4Q7IP38_9GAMM</name>